<comment type="caution">
    <text evidence="1">The sequence shown here is derived from an EMBL/GenBank/DDBJ whole genome shotgun (WGS) entry which is preliminary data.</text>
</comment>
<evidence type="ECO:0000313" key="2">
    <source>
        <dbReference type="Proteomes" id="UP000177565"/>
    </source>
</evidence>
<dbReference type="AlphaFoldDB" id="A0A1G2MUB6"/>
<dbReference type="EMBL" id="MHRQ01000003">
    <property type="protein sequence ID" value="OHA27423.1"/>
    <property type="molecule type" value="Genomic_DNA"/>
</dbReference>
<feature type="non-terminal residue" evidence="1">
    <location>
        <position position="227"/>
    </location>
</feature>
<evidence type="ECO:0000313" key="1">
    <source>
        <dbReference type="EMBL" id="OHA27423.1"/>
    </source>
</evidence>
<sequence length="227" mass="24915">MKKQIIIVGAVIGLLATVGTAFAFHSWGPYHWARQSNPFTLKLGDNVSSAWDSVLRTASDDWTVSIVLDTTVVAGLSSRRSCKPTNGRVEVCNAKYGNNGWLGIAQIWVTGGEHITQGAVKLNDTYFNTAKYNTVAWRNLVTCQEVGHTFGLDHQDENFSNTNLNTCMDYTSNPVSNQHPNAHDFEELESMYAHGDSFTTVLSSVASRIKNVVASERSSEDSELGHV</sequence>
<organism evidence="1 2">
    <name type="scientific">Candidatus Taylorbacteria bacterium RIFCSPHIGHO2_02_FULL_46_13</name>
    <dbReference type="NCBI Taxonomy" id="1802312"/>
    <lineage>
        <taxon>Bacteria</taxon>
        <taxon>Candidatus Tayloriibacteriota</taxon>
    </lineage>
</organism>
<dbReference type="Proteomes" id="UP000177565">
    <property type="component" value="Unassembled WGS sequence"/>
</dbReference>
<dbReference type="Gene3D" id="3.40.390.10">
    <property type="entry name" value="Collagenase (Catalytic Domain)"/>
    <property type="match status" value="1"/>
</dbReference>
<proteinExistence type="predicted"/>
<dbReference type="GO" id="GO:0008237">
    <property type="term" value="F:metallopeptidase activity"/>
    <property type="evidence" value="ECO:0007669"/>
    <property type="project" value="InterPro"/>
</dbReference>
<reference evidence="1 2" key="1">
    <citation type="journal article" date="2016" name="Nat. Commun.">
        <title>Thousands of microbial genomes shed light on interconnected biogeochemical processes in an aquifer system.</title>
        <authorList>
            <person name="Anantharaman K."/>
            <person name="Brown C.T."/>
            <person name="Hug L.A."/>
            <person name="Sharon I."/>
            <person name="Castelle C.J."/>
            <person name="Probst A.J."/>
            <person name="Thomas B.C."/>
            <person name="Singh A."/>
            <person name="Wilkins M.J."/>
            <person name="Karaoz U."/>
            <person name="Brodie E.L."/>
            <person name="Williams K.H."/>
            <person name="Hubbard S.S."/>
            <person name="Banfield J.F."/>
        </authorList>
    </citation>
    <scope>NUCLEOTIDE SEQUENCE [LARGE SCALE GENOMIC DNA]</scope>
</reference>
<protein>
    <recommendedName>
        <fullName evidence="3">Peptidase M10 metallopeptidase domain-containing protein</fullName>
    </recommendedName>
</protein>
<accession>A0A1G2MUB6</accession>
<evidence type="ECO:0008006" key="3">
    <source>
        <dbReference type="Google" id="ProtNLM"/>
    </source>
</evidence>
<name>A0A1G2MUB6_9BACT</name>
<gene>
    <name evidence="1" type="ORF">A3C06_04685</name>
</gene>
<dbReference type="InterPro" id="IPR024079">
    <property type="entry name" value="MetalloPept_cat_dom_sf"/>
</dbReference>
<dbReference type="SUPFAM" id="SSF55486">
    <property type="entry name" value="Metalloproteases ('zincins'), catalytic domain"/>
    <property type="match status" value="1"/>
</dbReference>